<dbReference type="RefSeq" id="WP_379260521.1">
    <property type="nucleotide sequence ID" value="NZ_JBHUMJ010000002.1"/>
</dbReference>
<name>A0ABW5SK91_9BACL</name>
<evidence type="ECO:0000313" key="1">
    <source>
        <dbReference type="EMBL" id="MFD2699584.1"/>
    </source>
</evidence>
<reference evidence="2" key="1">
    <citation type="journal article" date="2019" name="Int. J. Syst. Evol. Microbiol.">
        <title>The Global Catalogue of Microorganisms (GCM) 10K type strain sequencing project: providing services to taxonomists for standard genome sequencing and annotation.</title>
        <authorList>
            <consortium name="The Broad Institute Genomics Platform"/>
            <consortium name="The Broad Institute Genome Sequencing Center for Infectious Disease"/>
            <person name="Wu L."/>
            <person name="Ma J."/>
        </authorList>
    </citation>
    <scope>NUCLEOTIDE SEQUENCE [LARGE SCALE GENOMIC DNA]</scope>
    <source>
        <strain evidence="2">KCTC 33849</strain>
    </source>
</reference>
<protein>
    <submittedName>
        <fullName evidence="1">Uncharacterized protein</fullName>
    </submittedName>
</protein>
<dbReference type="Proteomes" id="UP001597540">
    <property type="component" value="Unassembled WGS sequence"/>
</dbReference>
<organism evidence="1 2">
    <name type="scientific">Paenibacillus shunpengii</name>
    <dbReference type="NCBI Taxonomy" id="2054424"/>
    <lineage>
        <taxon>Bacteria</taxon>
        <taxon>Bacillati</taxon>
        <taxon>Bacillota</taxon>
        <taxon>Bacilli</taxon>
        <taxon>Bacillales</taxon>
        <taxon>Paenibacillaceae</taxon>
        <taxon>Paenibacillus</taxon>
    </lineage>
</organism>
<dbReference type="EMBL" id="JBHUMJ010000002">
    <property type="protein sequence ID" value="MFD2699584.1"/>
    <property type="molecule type" value="Genomic_DNA"/>
</dbReference>
<proteinExistence type="predicted"/>
<keyword evidence="2" id="KW-1185">Reference proteome</keyword>
<comment type="caution">
    <text evidence="1">The sequence shown here is derived from an EMBL/GenBank/DDBJ whole genome shotgun (WGS) entry which is preliminary data.</text>
</comment>
<gene>
    <name evidence="1" type="ORF">ACFSVM_03825</name>
</gene>
<evidence type="ECO:0000313" key="2">
    <source>
        <dbReference type="Proteomes" id="UP001597540"/>
    </source>
</evidence>
<sequence>MNDSIFAKETNLLYYKRYKNKATATDYLKWANSLAEADVDSITLYKILSMNCNESLFSFEEYFNKFVLEIEMSIPIYEECARTYLYYLCQEILSDSRNAYNIVMDIFNLVSELDYPEDLITWVNISEDIDRIIYDDQYHKPNKVEVRQQIILEAKKHLAKVDAIVG</sequence>
<accession>A0ABW5SK91</accession>